<dbReference type="Gene3D" id="2.60.120.200">
    <property type="match status" value="1"/>
</dbReference>
<accession>A0ABR3X4E8</accession>
<dbReference type="InterPro" id="IPR013320">
    <property type="entry name" value="ConA-like_dom_sf"/>
</dbReference>
<evidence type="ECO:0000313" key="3">
    <source>
        <dbReference type="EMBL" id="KAL1870715.1"/>
    </source>
</evidence>
<feature type="domain" description="GH16" evidence="2">
    <location>
        <begin position="13"/>
        <end position="269"/>
    </location>
</feature>
<reference evidence="3 4" key="1">
    <citation type="journal article" date="2024" name="IMA Fungus">
        <title>IMA Genome - F19 : A genome assembly and annotation guide to empower mycologists, including annotated draft genome sequences of Ceratocystis pirilliformis, Diaporthe australafricana, Fusarium ophioides, Paecilomyces lecythidis, and Sporothrix stenoceras.</title>
        <authorList>
            <person name="Aylward J."/>
            <person name="Wilson A.M."/>
            <person name="Visagie C.M."/>
            <person name="Spraker J."/>
            <person name="Barnes I."/>
            <person name="Buitendag C."/>
            <person name="Ceriani C."/>
            <person name="Del Mar Angel L."/>
            <person name="du Plessis D."/>
            <person name="Fuchs T."/>
            <person name="Gasser K."/>
            <person name="Kramer D."/>
            <person name="Li W."/>
            <person name="Munsamy K."/>
            <person name="Piso A."/>
            <person name="Price J.L."/>
            <person name="Sonnekus B."/>
            <person name="Thomas C."/>
            <person name="van der Nest A."/>
            <person name="van Dijk A."/>
            <person name="van Heerden A."/>
            <person name="van Vuuren N."/>
            <person name="Yilmaz N."/>
            <person name="Duong T.A."/>
            <person name="van der Merwe N.A."/>
            <person name="Wingfield M.J."/>
            <person name="Wingfield B.D."/>
        </authorList>
    </citation>
    <scope>NUCLEOTIDE SEQUENCE [LARGE SCALE GENOMIC DNA]</scope>
    <source>
        <strain evidence="3 4">CMW 18300</strain>
    </source>
</reference>
<dbReference type="InterPro" id="IPR000757">
    <property type="entry name" value="Beta-glucanase-like"/>
</dbReference>
<dbReference type="PANTHER" id="PTHR10963:SF24">
    <property type="entry name" value="GLYCOSIDASE C21B10.07-RELATED"/>
    <property type="match status" value="1"/>
</dbReference>
<comment type="caution">
    <text evidence="3">The sequence shown here is derived from an EMBL/GenBank/DDBJ whole genome shotgun (WGS) entry which is preliminary data.</text>
</comment>
<evidence type="ECO:0000313" key="4">
    <source>
        <dbReference type="Proteomes" id="UP001583177"/>
    </source>
</evidence>
<feature type="chain" id="PRO_5046499546" description="GH16 domain-containing protein" evidence="1">
    <location>
        <begin position="17"/>
        <end position="271"/>
    </location>
</feature>
<name>A0ABR3X4E8_9PEZI</name>
<protein>
    <recommendedName>
        <fullName evidence="2">GH16 domain-containing protein</fullName>
    </recommendedName>
</protein>
<organism evidence="3 4">
    <name type="scientific">Diaporthe australafricana</name>
    <dbReference type="NCBI Taxonomy" id="127596"/>
    <lineage>
        <taxon>Eukaryota</taxon>
        <taxon>Fungi</taxon>
        <taxon>Dikarya</taxon>
        <taxon>Ascomycota</taxon>
        <taxon>Pezizomycotina</taxon>
        <taxon>Sordariomycetes</taxon>
        <taxon>Sordariomycetidae</taxon>
        <taxon>Diaporthales</taxon>
        <taxon>Diaporthaceae</taxon>
        <taxon>Diaporthe</taxon>
    </lineage>
</organism>
<dbReference type="PROSITE" id="PS51762">
    <property type="entry name" value="GH16_2"/>
    <property type="match status" value="1"/>
</dbReference>
<keyword evidence="4" id="KW-1185">Reference proteome</keyword>
<dbReference type="SUPFAM" id="SSF49899">
    <property type="entry name" value="Concanavalin A-like lectins/glucanases"/>
    <property type="match status" value="1"/>
</dbReference>
<sequence>MLSSLFVAFLAGLAAASPSSPLHERDLKKRAATLIPDTCFSSTSTFESYFSYNYPWGDTHNGAALMSKAQVSIIHNAYLQLQSDYTGPQSGNSKLKYNSGTVYAKQKFTVQKGGGLDFKANFVAPVAKGTWPAFWLNGANSWPPEIDLAEWKGTGKISFNTLSYYDSKFANAEMNSNTSSEVKATDVTYPSPTTAWRTILAELRAESDGTTVKINFYMDGKLITTQYGAKMVGAPFNLIIDYQMEGSSGTPGPQTTTYFDVQYLSVTSYNP</sequence>
<proteinExistence type="predicted"/>
<dbReference type="PANTHER" id="PTHR10963">
    <property type="entry name" value="GLYCOSYL HYDROLASE-RELATED"/>
    <property type="match status" value="1"/>
</dbReference>
<dbReference type="InterPro" id="IPR050546">
    <property type="entry name" value="Glycosyl_Hydrlase_16"/>
</dbReference>
<gene>
    <name evidence="3" type="ORF">Daus18300_005035</name>
</gene>
<dbReference type="EMBL" id="JAWRVE010000036">
    <property type="protein sequence ID" value="KAL1870715.1"/>
    <property type="molecule type" value="Genomic_DNA"/>
</dbReference>
<dbReference type="Proteomes" id="UP001583177">
    <property type="component" value="Unassembled WGS sequence"/>
</dbReference>
<evidence type="ECO:0000256" key="1">
    <source>
        <dbReference type="SAM" id="SignalP"/>
    </source>
</evidence>
<keyword evidence="1" id="KW-0732">Signal</keyword>
<evidence type="ECO:0000259" key="2">
    <source>
        <dbReference type="PROSITE" id="PS51762"/>
    </source>
</evidence>
<feature type="signal peptide" evidence="1">
    <location>
        <begin position="1"/>
        <end position="16"/>
    </location>
</feature>